<organism evidence="1 2">
    <name type="scientific">Alistipes shahii</name>
    <dbReference type="NCBI Taxonomy" id="328814"/>
    <lineage>
        <taxon>Bacteria</taxon>
        <taxon>Pseudomonadati</taxon>
        <taxon>Bacteroidota</taxon>
        <taxon>Bacteroidia</taxon>
        <taxon>Bacteroidales</taxon>
        <taxon>Rikenellaceae</taxon>
        <taxon>Alistipes</taxon>
    </lineage>
</organism>
<reference evidence="1 2" key="1">
    <citation type="journal article" date="2019" name="Nat. Med.">
        <title>A library of human gut bacterial isolates paired with longitudinal multiomics data enables mechanistic microbiome research.</title>
        <authorList>
            <person name="Poyet M."/>
            <person name="Groussin M."/>
            <person name="Gibbons S.M."/>
            <person name="Avila-Pacheco J."/>
            <person name="Jiang X."/>
            <person name="Kearney S.M."/>
            <person name="Perrotta A.R."/>
            <person name="Berdy B."/>
            <person name="Zhao S."/>
            <person name="Lieberman T.D."/>
            <person name="Swanson P.K."/>
            <person name="Smith M."/>
            <person name="Roesemann S."/>
            <person name="Alexander J.E."/>
            <person name="Rich S.A."/>
            <person name="Livny J."/>
            <person name="Vlamakis H."/>
            <person name="Clish C."/>
            <person name="Bullock K."/>
            <person name="Deik A."/>
            <person name="Scott J."/>
            <person name="Pierce K.A."/>
            <person name="Xavier R.J."/>
            <person name="Alm E.J."/>
        </authorList>
    </citation>
    <scope>NUCLEOTIDE SEQUENCE [LARGE SCALE GENOMIC DNA]</scope>
    <source>
        <strain evidence="1 2">BIOML-A2</strain>
    </source>
</reference>
<name>A0A5B3GFG8_9BACT</name>
<proteinExistence type="predicted"/>
<dbReference type="EMBL" id="VVXK01000002">
    <property type="protein sequence ID" value="KAA2371739.1"/>
    <property type="molecule type" value="Genomic_DNA"/>
</dbReference>
<evidence type="ECO:0000313" key="1">
    <source>
        <dbReference type="EMBL" id="KAA2371739.1"/>
    </source>
</evidence>
<protein>
    <recommendedName>
        <fullName evidence="3">Transcriptional regulator</fullName>
    </recommendedName>
</protein>
<dbReference type="Proteomes" id="UP000323567">
    <property type="component" value="Unassembled WGS sequence"/>
</dbReference>
<dbReference type="RefSeq" id="WP_149886993.1">
    <property type="nucleotide sequence ID" value="NZ_CATXTW010000021.1"/>
</dbReference>
<evidence type="ECO:0000313" key="2">
    <source>
        <dbReference type="Proteomes" id="UP000323567"/>
    </source>
</evidence>
<comment type="caution">
    <text evidence="1">The sequence shown here is derived from an EMBL/GenBank/DDBJ whole genome shotgun (WGS) entry which is preliminary data.</text>
</comment>
<evidence type="ECO:0008006" key="3">
    <source>
        <dbReference type="Google" id="ProtNLM"/>
    </source>
</evidence>
<dbReference type="AlphaFoldDB" id="A0A5B3GFG8"/>
<accession>A0A5B3GFG8</accession>
<sequence length="148" mass="16988">MDNYNLQQAQAFYRILEEAIGKLPADVRAKLYRPCAVNCVKDVVLAELRRQFEECGCDLDKQYAKYNRSEYFFADIVEPGRVYEIGYPRCLCPQVDAGFVVAPTHCECSRQSILFVYEELIPDKTVRVETLGTVLEGASECRFRVVIE</sequence>
<gene>
    <name evidence="1" type="ORF">F2Y13_02825</name>
</gene>